<feature type="transmembrane region" description="Helical" evidence="5">
    <location>
        <begin position="73"/>
        <end position="97"/>
    </location>
</feature>
<evidence type="ECO:0000259" key="6">
    <source>
        <dbReference type="Pfam" id="PF04893"/>
    </source>
</evidence>
<keyword evidence="3 5" id="KW-1133">Transmembrane helix</keyword>
<organism evidence="7 8">
    <name type="scientific">Methanosarcina lacustris Z-7289</name>
    <dbReference type="NCBI Taxonomy" id="1434111"/>
    <lineage>
        <taxon>Archaea</taxon>
        <taxon>Methanobacteriati</taxon>
        <taxon>Methanobacteriota</taxon>
        <taxon>Stenosarchaea group</taxon>
        <taxon>Methanomicrobia</taxon>
        <taxon>Methanosarcinales</taxon>
        <taxon>Methanosarcinaceae</taxon>
        <taxon>Methanosarcina</taxon>
    </lineage>
</organism>
<feature type="transmembrane region" description="Helical" evidence="5">
    <location>
        <begin position="155"/>
        <end position="179"/>
    </location>
</feature>
<protein>
    <recommendedName>
        <fullName evidence="6">Yip1 domain-containing protein</fullName>
    </recommendedName>
</protein>
<dbReference type="EMBL" id="CP009515">
    <property type="protein sequence ID" value="AKB75578.1"/>
    <property type="molecule type" value="Genomic_DNA"/>
</dbReference>
<evidence type="ECO:0000256" key="5">
    <source>
        <dbReference type="SAM" id="Phobius"/>
    </source>
</evidence>
<dbReference type="PATRIC" id="fig|1434111.4.peg.3085"/>
<keyword evidence="4 5" id="KW-0472">Membrane</keyword>
<reference evidence="7 8" key="1">
    <citation type="submission" date="2014-07" db="EMBL/GenBank/DDBJ databases">
        <title>Methanogenic archaea and the global carbon cycle.</title>
        <authorList>
            <person name="Henriksen J.R."/>
            <person name="Luke J."/>
            <person name="Reinhart S."/>
            <person name="Benedict M.N."/>
            <person name="Youngblut N.D."/>
            <person name="Metcalf M.E."/>
            <person name="Whitaker R.J."/>
            <person name="Metcalf W.W."/>
        </authorList>
    </citation>
    <scope>NUCLEOTIDE SEQUENCE [LARGE SCALE GENOMIC DNA]</scope>
    <source>
        <strain evidence="7 8">Z-7289</strain>
    </source>
</reference>
<feature type="transmembrane region" description="Helical" evidence="5">
    <location>
        <begin position="191"/>
        <end position="215"/>
    </location>
</feature>
<dbReference type="AlphaFoldDB" id="A0A0E3S8V7"/>
<keyword evidence="8" id="KW-1185">Reference proteome</keyword>
<evidence type="ECO:0000313" key="8">
    <source>
        <dbReference type="Proteomes" id="UP000033072"/>
    </source>
</evidence>
<evidence type="ECO:0000256" key="4">
    <source>
        <dbReference type="ARBA" id="ARBA00023136"/>
    </source>
</evidence>
<evidence type="ECO:0000256" key="1">
    <source>
        <dbReference type="ARBA" id="ARBA00004141"/>
    </source>
</evidence>
<evidence type="ECO:0000313" key="7">
    <source>
        <dbReference type="EMBL" id="AKB75578.1"/>
    </source>
</evidence>
<feature type="domain" description="Yip1" evidence="6">
    <location>
        <begin position="17"/>
        <end position="208"/>
    </location>
</feature>
<dbReference type="HOGENOM" id="CLU_1122629_0_0_2"/>
<evidence type="ECO:0000256" key="3">
    <source>
        <dbReference type="ARBA" id="ARBA00022989"/>
    </source>
</evidence>
<gene>
    <name evidence="7" type="ORF">MSLAZ_2317</name>
</gene>
<dbReference type="InterPro" id="IPR006977">
    <property type="entry name" value="Yip1_dom"/>
</dbReference>
<dbReference type="GO" id="GO:0016020">
    <property type="term" value="C:membrane"/>
    <property type="evidence" value="ECO:0007669"/>
    <property type="project" value="UniProtKB-SubCell"/>
</dbReference>
<accession>A0A0E3S8V7</accession>
<dbReference type="Pfam" id="PF04893">
    <property type="entry name" value="Yip1"/>
    <property type="match status" value="1"/>
</dbReference>
<dbReference type="KEGG" id="mls:MSLAZ_2317"/>
<dbReference type="Proteomes" id="UP000033072">
    <property type="component" value="Chromosome"/>
</dbReference>
<feature type="transmembrane region" description="Helical" evidence="5">
    <location>
        <begin position="118"/>
        <end position="143"/>
    </location>
</feature>
<sequence>MFSISGYLKEWFNKTKYILTQPREFFKEMHTSGSLKEPVNFMVFTIFIASLLFVPIIMLIFANDLSEMNLFGIILMASGLFVFTLFFMIISVPLNALTYHFLLRICGAKGNFKTTMQVFCYHLSASMVIIPAIGILMLIFYVAEKKGLEGGLFDVMSIVLLMIGVIIIAYYAFYMLFVGFSEAHRMPMKRVILAIVGIPMAINIILAVIPAAFIFGSGFSTGISGQSTETISPLITNILAHYLPNQV</sequence>
<proteinExistence type="predicted"/>
<comment type="subcellular location">
    <subcellularLocation>
        <location evidence="1">Membrane</location>
        <topology evidence="1">Multi-pass membrane protein</topology>
    </subcellularLocation>
</comment>
<feature type="transmembrane region" description="Helical" evidence="5">
    <location>
        <begin position="39"/>
        <end position="61"/>
    </location>
</feature>
<evidence type="ECO:0000256" key="2">
    <source>
        <dbReference type="ARBA" id="ARBA00022692"/>
    </source>
</evidence>
<keyword evidence="2 5" id="KW-0812">Transmembrane</keyword>
<name>A0A0E3S8V7_9EURY</name>